<evidence type="ECO:0000256" key="2">
    <source>
        <dbReference type="ARBA" id="ARBA00022989"/>
    </source>
</evidence>
<feature type="transmembrane region" description="Helical" evidence="4">
    <location>
        <begin position="276"/>
        <end position="294"/>
    </location>
</feature>
<gene>
    <name evidence="6" type="ORF">J5Y09_15195</name>
</gene>
<feature type="transmembrane region" description="Helical" evidence="4">
    <location>
        <begin position="93"/>
        <end position="115"/>
    </location>
</feature>
<dbReference type="SUPFAM" id="SSF103473">
    <property type="entry name" value="MFS general substrate transporter"/>
    <property type="match status" value="1"/>
</dbReference>
<evidence type="ECO:0000313" key="7">
    <source>
        <dbReference type="Proteomes" id="UP000680815"/>
    </source>
</evidence>
<keyword evidence="3 4" id="KW-0472">Membrane</keyword>
<comment type="caution">
    <text evidence="6">The sequence shown here is derived from an EMBL/GenBank/DDBJ whole genome shotgun (WGS) entry which is preliminary data.</text>
</comment>
<feature type="transmembrane region" description="Helical" evidence="4">
    <location>
        <begin position="60"/>
        <end position="81"/>
    </location>
</feature>
<evidence type="ECO:0000256" key="4">
    <source>
        <dbReference type="SAM" id="Phobius"/>
    </source>
</evidence>
<reference evidence="6 7" key="1">
    <citation type="submission" date="2021-03" db="EMBL/GenBank/DDBJ databases">
        <authorList>
            <person name="So Y."/>
        </authorList>
    </citation>
    <scope>NUCLEOTIDE SEQUENCE [LARGE SCALE GENOMIC DNA]</scope>
    <source>
        <strain evidence="6 7">PWR1</strain>
    </source>
</reference>
<dbReference type="Proteomes" id="UP000680815">
    <property type="component" value="Unassembled WGS sequence"/>
</dbReference>
<evidence type="ECO:0000256" key="3">
    <source>
        <dbReference type="ARBA" id="ARBA00023136"/>
    </source>
</evidence>
<dbReference type="PANTHER" id="PTHR11360">
    <property type="entry name" value="MONOCARBOXYLATE TRANSPORTER"/>
    <property type="match status" value="1"/>
</dbReference>
<feature type="transmembrane region" description="Helical" evidence="4">
    <location>
        <begin position="360"/>
        <end position="385"/>
    </location>
</feature>
<evidence type="ECO:0000256" key="1">
    <source>
        <dbReference type="ARBA" id="ARBA00022692"/>
    </source>
</evidence>
<organism evidence="6 7">
    <name type="scientific">Roseomonas nitratireducens</name>
    <dbReference type="NCBI Taxonomy" id="2820810"/>
    <lineage>
        <taxon>Bacteria</taxon>
        <taxon>Pseudomonadati</taxon>
        <taxon>Pseudomonadota</taxon>
        <taxon>Alphaproteobacteria</taxon>
        <taxon>Acetobacterales</taxon>
        <taxon>Roseomonadaceae</taxon>
        <taxon>Roseomonas</taxon>
    </lineage>
</organism>
<keyword evidence="1 4" id="KW-0812">Transmembrane</keyword>
<dbReference type="PROSITE" id="PS50850">
    <property type="entry name" value="MFS"/>
    <property type="match status" value="1"/>
</dbReference>
<protein>
    <submittedName>
        <fullName evidence="6">MFS transporter</fullName>
    </submittedName>
</protein>
<keyword evidence="7" id="KW-1185">Reference proteome</keyword>
<feature type="transmembrane region" description="Helical" evidence="4">
    <location>
        <begin position="301"/>
        <end position="321"/>
    </location>
</feature>
<dbReference type="CDD" id="cd17355">
    <property type="entry name" value="MFS_YcxA_like"/>
    <property type="match status" value="1"/>
</dbReference>
<evidence type="ECO:0000313" key="6">
    <source>
        <dbReference type="EMBL" id="MBP0465270.1"/>
    </source>
</evidence>
<proteinExistence type="predicted"/>
<dbReference type="PANTHER" id="PTHR11360:SF284">
    <property type="entry name" value="EG:103B4.3 PROTEIN-RELATED"/>
    <property type="match status" value="1"/>
</dbReference>
<dbReference type="InterPro" id="IPR050327">
    <property type="entry name" value="Proton-linked_MCT"/>
</dbReference>
<feature type="transmembrane region" description="Helical" evidence="4">
    <location>
        <begin position="238"/>
        <end position="256"/>
    </location>
</feature>
<feature type="transmembrane region" description="Helical" evidence="4">
    <location>
        <begin position="27"/>
        <end position="45"/>
    </location>
</feature>
<accession>A0ABS4AV84</accession>
<feature type="transmembrane region" description="Helical" evidence="4">
    <location>
        <begin position="157"/>
        <end position="175"/>
    </location>
</feature>
<dbReference type="Pfam" id="PF07690">
    <property type="entry name" value="MFS_1"/>
    <property type="match status" value="1"/>
</dbReference>
<feature type="transmembrane region" description="Helical" evidence="4">
    <location>
        <begin position="121"/>
        <end position="145"/>
    </location>
</feature>
<feature type="transmembrane region" description="Helical" evidence="4">
    <location>
        <begin position="391"/>
        <end position="414"/>
    </location>
</feature>
<dbReference type="InterPro" id="IPR011701">
    <property type="entry name" value="MFS"/>
</dbReference>
<name>A0ABS4AV84_9PROT</name>
<feature type="transmembrane region" description="Helical" evidence="4">
    <location>
        <begin position="187"/>
        <end position="207"/>
    </location>
</feature>
<sequence length="429" mass="43713">MHGAPRAAHGSVLDAAGGAGEHGRMRAALPILIGASVMLSLAMGLRQSLGLFMAPSTQDLGIAVAEFTLAIAVQNLGWGFLQPFAGAAAARWGFRPVLAAGVVAYLAGLAVMALAQGALALMVGAGLLIGLALACTGSGMALAVASRPVSAAARSSALGMVSAAGSVGALLAAPIGQVLSEGWGWRAGVWGFLILGLAMLPAAWVAGRVDRVPVPPLARGETPRMGVALARAMSHPPFLVMSAAYFVCGLQLVFLTTHLPSYLALCGQDPMLSAKALGLIGGFNVLGSLFFGWAGGRWNKGALLGAIYLVRSLVLGLYFAWPPSEASTLVFAAIMGFLWLGVAPLVSGMVAEMFGLRFQALIQGIAFMSHQLGSFLGAFGGGLLFDLNGDYVLAWQLGVGMGLFAGAVQVAFALRGRPPGAPEPRPAPA</sequence>
<keyword evidence="2 4" id="KW-1133">Transmembrane helix</keyword>
<dbReference type="EMBL" id="JAGIYZ010000014">
    <property type="protein sequence ID" value="MBP0465270.1"/>
    <property type="molecule type" value="Genomic_DNA"/>
</dbReference>
<feature type="domain" description="Major facilitator superfamily (MFS) profile" evidence="5">
    <location>
        <begin position="28"/>
        <end position="417"/>
    </location>
</feature>
<feature type="transmembrane region" description="Helical" evidence="4">
    <location>
        <begin position="327"/>
        <end position="348"/>
    </location>
</feature>
<dbReference type="InterPro" id="IPR036259">
    <property type="entry name" value="MFS_trans_sf"/>
</dbReference>
<dbReference type="InterPro" id="IPR020846">
    <property type="entry name" value="MFS_dom"/>
</dbReference>
<dbReference type="Gene3D" id="1.20.1250.20">
    <property type="entry name" value="MFS general substrate transporter like domains"/>
    <property type="match status" value="1"/>
</dbReference>
<evidence type="ECO:0000259" key="5">
    <source>
        <dbReference type="PROSITE" id="PS50850"/>
    </source>
</evidence>